<keyword evidence="3" id="KW-1185">Reference proteome</keyword>
<organism evidence="2 3">
    <name type="scientific">Tetrabaena socialis</name>
    <dbReference type="NCBI Taxonomy" id="47790"/>
    <lineage>
        <taxon>Eukaryota</taxon>
        <taxon>Viridiplantae</taxon>
        <taxon>Chlorophyta</taxon>
        <taxon>core chlorophytes</taxon>
        <taxon>Chlorophyceae</taxon>
        <taxon>CS clade</taxon>
        <taxon>Chlamydomonadales</taxon>
        <taxon>Tetrabaenaceae</taxon>
        <taxon>Tetrabaena</taxon>
    </lineage>
</organism>
<sequence length="230" mass="23865">MMAQMGKGGDSFICAFWAADDALHCALHIQQQLLVAPWPAALLEPLAHPALAEESLAPCGTQAASAAALLADAARAGRSPGGGLLPPKRSPLRPHAARAPTAGQAGPRVLSLVNNNESFQEEIEPALVSASATLEPLGAIDQILDPMADGWIQGWIAAADEAKQPACLRHPFSQLSSQTTMDMQPPQTADGSRGDELSPGAPAHSPPSRAPIGLDYGTRPAPDPRYKASV</sequence>
<feature type="compositionally biased region" description="Polar residues" evidence="1">
    <location>
        <begin position="174"/>
        <end position="190"/>
    </location>
</feature>
<protein>
    <submittedName>
        <fullName evidence="2">Uncharacterized protein</fullName>
    </submittedName>
</protein>
<dbReference type="AlphaFoldDB" id="A0A2J8A2N2"/>
<reference evidence="2 3" key="1">
    <citation type="journal article" date="2017" name="Mol. Biol. Evol.">
        <title>The 4-celled Tetrabaena socialis nuclear genome reveals the essential components for genetic control of cell number at the origin of multicellularity in the volvocine lineage.</title>
        <authorList>
            <person name="Featherston J."/>
            <person name="Arakaki Y."/>
            <person name="Hanschen E.R."/>
            <person name="Ferris P.J."/>
            <person name="Michod R.E."/>
            <person name="Olson B.J.S.C."/>
            <person name="Nozaki H."/>
            <person name="Durand P.M."/>
        </authorList>
    </citation>
    <scope>NUCLEOTIDE SEQUENCE [LARGE SCALE GENOMIC DNA]</scope>
    <source>
        <strain evidence="2 3">NIES-571</strain>
    </source>
</reference>
<dbReference type="InterPro" id="IPR029787">
    <property type="entry name" value="Nucleotide_cyclase"/>
</dbReference>
<feature type="region of interest" description="Disordered" evidence="1">
    <location>
        <begin position="174"/>
        <end position="230"/>
    </location>
</feature>
<evidence type="ECO:0000313" key="2">
    <source>
        <dbReference type="EMBL" id="PNH06779.1"/>
    </source>
</evidence>
<name>A0A2J8A2N2_9CHLO</name>
<feature type="region of interest" description="Disordered" evidence="1">
    <location>
        <begin position="78"/>
        <end position="104"/>
    </location>
</feature>
<evidence type="ECO:0000313" key="3">
    <source>
        <dbReference type="Proteomes" id="UP000236333"/>
    </source>
</evidence>
<gene>
    <name evidence="2" type="ORF">TSOC_006803</name>
</gene>
<dbReference type="Proteomes" id="UP000236333">
    <property type="component" value="Unassembled WGS sequence"/>
</dbReference>
<dbReference type="SUPFAM" id="SSF55073">
    <property type="entry name" value="Nucleotide cyclase"/>
    <property type="match status" value="1"/>
</dbReference>
<accession>A0A2J8A2N2</accession>
<dbReference type="Gene3D" id="3.30.70.1230">
    <property type="entry name" value="Nucleotide cyclase"/>
    <property type="match status" value="1"/>
</dbReference>
<evidence type="ECO:0000256" key="1">
    <source>
        <dbReference type="SAM" id="MobiDB-lite"/>
    </source>
</evidence>
<dbReference type="EMBL" id="PGGS01000215">
    <property type="protein sequence ID" value="PNH06779.1"/>
    <property type="molecule type" value="Genomic_DNA"/>
</dbReference>
<comment type="caution">
    <text evidence="2">The sequence shown here is derived from an EMBL/GenBank/DDBJ whole genome shotgun (WGS) entry which is preliminary data.</text>
</comment>
<proteinExistence type="predicted"/>